<organism evidence="2 3">
    <name type="scientific">Aquamicrobium zhengzhouense</name>
    <dbReference type="NCBI Taxonomy" id="2781738"/>
    <lineage>
        <taxon>Bacteria</taxon>
        <taxon>Pseudomonadati</taxon>
        <taxon>Pseudomonadota</taxon>
        <taxon>Alphaproteobacteria</taxon>
        <taxon>Hyphomicrobiales</taxon>
        <taxon>Phyllobacteriaceae</taxon>
        <taxon>Aquamicrobium</taxon>
    </lineage>
</organism>
<dbReference type="Proteomes" id="UP000601789">
    <property type="component" value="Unassembled WGS sequence"/>
</dbReference>
<protein>
    <submittedName>
        <fullName evidence="2">Alpha/beta hydrolase</fullName>
    </submittedName>
</protein>
<evidence type="ECO:0000313" key="2">
    <source>
        <dbReference type="EMBL" id="MBI1619083.1"/>
    </source>
</evidence>
<dbReference type="Gene3D" id="3.40.50.1820">
    <property type="entry name" value="alpha/beta hydrolase"/>
    <property type="match status" value="1"/>
</dbReference>
<dbReference type="Pfam" id="PF12146">
    <property type="entry name" value="Hydrolase_4"/>
    <property type="match status" value="1"/>
</dbReference>
<dbReference type="RefSeq" id="WP_198473109.1">
    <property type="nucleotide sequence ID" value="NZ_JADGMQ010000001.1"/>
</dbReference>
<dbReference type="SUPFAM" id="SSF53474">
    <property type="entry name" value="alpha/beta-Hydrolases"/>
    <property type="match status" value="1"/>
</dbReference>
<accession>A0ABS0S717</accession>
<keyword evidence="2" id="KW-0378">Hydrolase</keyword>
<sequence length="318" mass="34787">MSFDTPMRILSPSGANVNLRTIGPDQPPLAAIQINHGLAEHSGRYKRFAELLASHGFATFAHDHRGHGHTTAPDATLGSFARGRNGAQAVLIDILAVHDHIAERYPGTPIIVFGHSMGALITLNFVSKFPGRVAGAAIWNGNFGSGMLAKAADLILAWEQFRIGSDVPSRLLPRLTFRDWARRASDGRTDFDWLSHDHDEVDRYVADPLCGWLPSVGMWRSIFELAAAGAGDRTLARIPRNLPISLVGGAEDPATNFGRAVTALERRMSRLGFLNLNSRIYAQTRHESLNELNRNLISADFVQWAQEAVLSVGTTPTR</sequence>
<evidence type="ECO:0000313" key="3">
    <source>
        <dbReference type="Proteomes" id="UP000601789"/>
    </source>
</evidence>
<feature type="domain" description="Serine aminopeptidase S33" evidence="1">
    <location>
        <begin position="27"/>
        <end position="292"/>
    </location>
</feature>
<dbReference type="InterPro" id="IPR029058">
    <property type="entry name" value="AB_hydrolase_fold"/>
</dbReference>
<proteinExistence type="predicted"/>
<dbReference type="GO" id="GO:0016787">
    <property type="term" value="F:hydrolase activity"/>
    <property type="evidence" value="ECO:0007669"/>
    <property type="project" value="UniProtKB-KW"/>
</dbReference>
<comment type="caution">
    <text evidence="2">The sequence shown here is derived from an EMBL/GenBank/DDBJ whole genome shotgun (WGS) entry which is preliminary data.</text>
</comment>
<name>A0ABS0S717_9HYPH</name>
<dbReference type="PANTHER" id="PTHR11614">
    <property type="entry name" value="PHOSPHOLIPASE-RELATED"/>
    <property type="match status" value="1"/>
</dbReference>
<dbReference type="InterPro" id="IPR022742">
    <property type="entry name" value="Hydrolase_4"/>
</dbReference>
<evidence type="ECO:0000259" key="1">
    <source>
        <dbReference type="Pfam" id="PF12146"/>
    </source>
</evidence>
<keyword evidence="3" id="KW-1185">Reference proteome</keyword>
<dbReference type="InterPro" id="IPR051044">
    <property type="entry name" value="MAG_DAG_Lipase"/>
</dbReference>
<dbReference type="EMBL" id="JADGMQ010000001">
    <property type="protein sequence ID" value="MBI1619083.1"/>
    <property type="molecule type" value="Genomic_DNA"/>
</dbReference>
<gene>
    <name evidence="2" type="ORF">IOD40_00180</name>
</gene>
<reference evidence="2 3" key="1">
    <citation type="submission" date="2020-10" db="EMBL/GenBank/DDBJ databases">
        <title>Aquamicrobium zhengzhouensis sp. nov., a exopolysaccharide producing bacterium isolated from farmland soil.</title>
        <authorList>
            <person name="Wang X."/>
        </authorList>
    </citation>
    <scope>NUCLEOTIDE SEQUENCE [LARGE SCALE GENOMIC DNA]</scope>
    <source>
        <strain evidence="3">cd-1</strain>
    </source>
</reference>